<keyword evidence="3" id="KW-1185">Reference proteome</keyword>
<feature type="region of interest" description="Disordered" evidence="1">
    <location>
        <begin position="110"/>
        <end position="145"/>
    </location>
</feature>
<organism evidence="2 3">
    <name type="scientific">Streptomyces badius</name>
    <dbReference type="NCBI Taxonomy" id="1941"/>
    <lineage>
        <taxon>Bacteria</taxon>
        <taxon>Bacillati</taxon>
        <taxon>Actinomycetota</taxon>
        <taxon>Actinomycetes</taxon>
        <taxon>Kitasatosporales</taxon>
        <taxon>Streptomycetaceae</taxon>
        <taxon>Streptomyces</taxon>
    </lineage>
</organism>
<evidence type="ECO:0000313" key="2">
    <source>
        <dbReference type="EMBL" id="GGS65793.1"/>
    </source>
</evidence>
<reference evidence="3" key="1">
    <citation type="journal article" date="2019" name="Int. J. Syst. Evol. Microbiol.">
        <title>The Global Catalogue of Microorganisms (GCM) 10K type strain sequencing project: providing services to taxonomists for standard genome sequencing and annotation.</title>
        <authorList>
            <consortium name="The Broad Institute Genomics Platform"/>
            <consortium name="The Broad Institute Genome Sequencing Center for Infectious Disease"/>
            <person name="Wu L."/>
            <person name="Ma J."/>
        </authorList>
    </citation>
    <scope>NUCLEOTIDE SEQUENCE [LARGE SCALE GENOMIC DNA]</scope>
    <source>
        <strain evidence="3">JCM 4350</strain>
    </source>
</reference>
<feature type="region of interest" description="Disordered" evidence="1">
    <location>
        <begin position="1"/>
        <end position="80"/>
    </location>
</feature>
<gene>
    <name evidence="2" type="ORF">GCM10010253_45870</name>
</gene>
<evidence type="ECO:0000313" key="3">
    <source>
        <dbReference type="Proteomes" id="UP000659767"/>
    </source>
</evidence>
<comment type="caution">
    <text evidence="2">The sequence shown here is derived from an EMBL/GenBank/DDBJ whole genome shotgun (WGS) entry which is preliminary data.</text>
</comment>
<protein>
    <submittedName>
        <fullName evidence="2">Uncharacterized protein</fullName>
    </submittedName>
</protein>
<sequence>MRVAPAAMPGGSRGRRSTSASRQGLSAVSRSTYAVQSAMRRLRSRSASDRGPGAPVRGYRPDRPVDQVRRGRREQPERLRGRLSGWSTAFRAGVRRFGWTRRFRVPGRRADKGLRRGRQGGRNTFRTGSDLRFRRDPQAVSGGRN</sequence>
<proteinExistence type="predicted"/>
<evidence type="ECO:0000256" key="1">
    <source>
        <dbReference type="SAM" id="MobiDB-lite"/>
    </source>
</evidence>
<feature type="compositionally biased region" description="Polar residues" evidence="1">
    <location>
        <begin position="26"/>
        <end position="35"/>
    </location>
</feature>
<dbReference type="EMBL" id="BMSZ01000013">
    <property type="protein sequence ID" value="GGS65793.1"/>
    <property type="molecule type" value="Genomic_DNA"/>
</dbReference>
<dbReference type="Proteomes" id="UP000659767">
    <property type="component" value="Unassembled WGS sequence"/>
</dbReference>
<name>A0ABQ2TFN9_STRBA</name>
<feature type="compositionally biased region" description="Basic and acidic residues" evidence="1">
    <location>
        <begin position="59"/>
        <end position="80"/>
    </location>
</feature>
<accession>A0ABQ2TFN9</accession>